<dbReference type="InterPro" id="IPR050491">
    <property type="entry name" value="AmpC-like"/>
</dbReference>
<dbReference type="RefSeq" id="WP_285884161.1">
    <property type="nucleotide sequence ID" value="NZ_JARFYN010000076.1"/>
</dbReference>
<accession>A0ABT7KNV9</accession>
<dbReference type="GO" id="GO:0016787">
    <property type="term" value="F:hydrolase activity"/>
    <property type="evidence" value="ECO:0007669"/>
    <property type="project" value="UniProtKB-KW"/>
</dbReference>
<organism evidence="2 3">
    <name type="scientific">Rhizobium calliandrae</name>
    <dbReference type="NCBI Taxonomy" id="1312182"/>
    <lineage>
        <taxon>Bacteria</taxon>
        <taxon>Pseudomonadati</taxon>
        <taxon>Pseudomonadota</taxon>
        <taxon>Alphaproteobacteria</taxon>
        <taxon>Hyphomicrobiales</taxon>
        <taxon>Rhizobiaceae</taxon>
        <taxon>Rhizobium/Agrobacterium group</taxon>
        <taxon>Rhizobium</taxon>
    </lineage>
</organism>
<evidence type="ECO:0000313" key="2">
    <source>
        <dbReference type="EMBL" id="MDL2410320.1"/>
    </source>
</evidence>
<dbReference type="InterPro" id="IPR001466">
    <property type="entry name" value="Beta-lactam-related"/>
</dbReference>
<dbReference type="EMBL" id="JARFYN010000076">
    <property type="protein sequence ID" value="MDL2410320.1"/>
    <property type="molecule type" value="Genomic_DNA"/>
</dbReference>
<sequence length="460" mass="49158">MTALLTDAIARHQVAGASVALYRNGSLTEAVAGAANLSTGVELTPDTLMQIGSVTKIINATLIMQLVDEGLISLSDPISKHLPGFRLQDPSAAAKITVQMLINHTSGIDGDITADHGHDEETIEKTIARMSTTRLLFEPGTDCSYSNAAIVVAGHIAEKVTGRSWYDLVKSRIFKPLGLPHSAVLPEDAMLFRTSVGHFFDPATGELTRSSHVFLPLGYAPAGPTTMMSAADLVTFARAHLADGLAPNGARLLSSESARLMRVITEPRIGMATHGVGLGWMTFGNDVCGHGGGGPGIVAKLYISPSHQLALAVLTNSDNGRKVIDELASTVLKNSCGPDIGEPQRELSPPVSQTDLFGYAGRYEDSWMIYNVAKEADALTLSTRTKIACYDCISTDPTDAAPLRPLGDDLFALTPTEKQRTANRDFFPEKGDVFVAFRNRGQDGHFRNLANGIRLYGRTG</sequence>
<keyword evidence="3" id="KW-1185">Reference proteome</keyword>
<protein>
    <submittedName>
        <fullName evidence="2">Serine hydrolase domain-containing protein</fullName>
        <ecNumber evidence="2">3.1.1.103</ecNumber>
    </submittedName>
</protein>
<dbReference type="PANTHER" id="PTHR46825:SF9">
    <property type="entry name" value="BETA-LACTAMASE-RELATED DOMAIN-CONTAINING PROTEIN"/>
    <property type="match status" value="1"/>
</dbReference>
<feature type="domain" description="Beta-lactamase-related" evidence="1">
    <location>
        <begin position="3"/>
        <end position="320"/>
    </location>
</feature>
<dbReference type="EC" id="3.1.1.103" evidence="2"/>
<dbReference type="Pfam" id="PF00144">
    <property type="entry name" value="Beta-lactamase"/>
    <property type="match status" value="1"/>
</dbReference>
<proteinExistence type="predicted"/>
<comment type="caution">
    <text evidence="2">The sequence shown here is derived from an EMBL/GenBank/DDBJ whole genome shotgun (WGS) entry which is preliminary data.</text>
</comment>
<evidence type="ECO:0000313" key="3">
    <source>
        <dbReference type="Proteomes" id="UP001172630"/>
    </source>
</evidence>
<name>A0ABT7KNV9_9HYPH</name>
<evidence type="ECO:0000259" key="1">
    <source>
        <dbReference type="Pfam" id="PF00144"/>
    </source>
</evidence>
<keyword evidence="2" id="KW-0378">Hydrolase</keyword>
<dbReference type="Proteomes" id="UP001172630">
    <property type="component" value="Unassembled WGS sequence"/>
</dbReference>
<dbReference type="PANTHER" id="PTHR46825">
    <property type="entry name" value="D-ALANYL-D-ALANINE-CARBOXYPEPTIDASE/ENDOPEPTIDASE AMPH"/>
    <property type="match status" value="1"/>
</dbReference>
<gene>
    <name evidence="2" type="ORF">PY650_32925</name>
</gene>
<reference evidence="2" key="1">
    <citation type="submission" date="2023-06" db="EMBL/GenBank/DDBJ databases">
        <title>Phylogenetic Diversity of Rhizobium strains.</title>
        <authorList>
            <person name="Moura F.T."/>
            <person name="Helene L.C.F."/>
            <person name="Hungria M."/>
        </authorList>
    </citation>
    <scope>NUCLEOTIDE SEQUENCE</scope>
    <source>
        <strain evidence="2">CCGE524</strain>
    </source>
</reference>
<dbReference type="Gene3D" id="3.40.710.10">
    <property type="entry name" value="DD-peptidase/beta-lactamase superfamily"/>
    <property type="match status" value="1"/>
</dbReference>
<dbReference type="InterPro" id="IPR012338">
    <property type="entry name" value="Beta-lactam/transpept-like"/>
</dbReference>
<dbReference type="SUPFAM" id="SSF56601">
    <property type="entry name" value="beta-lactamase/transpeptidase-like"/>
    <property type="match status" value="1"/>
</dbReference>